<evidence type="ECO:0000256" key="3">
    <source>
        <dbReference type="ARBA" id="ARBA00022553"/>
    </source>
</evidence>
<sequence length="918" mass="98164">MATTGLMPSSPARMAHDYSVFVISSSPEFPSIDELVKKPKKPALRSGSNAAPIPDNALTSFTTATSVWRSTLAEANADGDLAMQDALDAKLALATTPCDAVAELPPTKPPPKVKRVPKAQKAPRAAKQKTSGEEVTEADGSLVTGPVSVDDTAKPARKRRSTKTAHDGQTTLPKGKVTKAVAKEKVSRKKTETVSRHFAANVAATESVCAPAKAPAPEPVSNEPLHLEPAMRRRMSWTPPPDDVPVSIISNHVDIGDLSSPHANATNHSGDNLFKNLLDNFGCGEKSSEALPGQASMDVLGKRKLIQLVKTNTTEGSAQDKSPETSPAKTKAPKKKPRTITDLATAAYRVPDESEIESAVEGAKKQSLMSYLTVEGGEHASDGSGAAGKGKVSKKPAKLKTTKKKEDPRQQVLLSPTSAIGQVTRQDFVFGTASQLATEDDPDLLRALHEAMKLSNQMDDPFCSSPISTSLPRRAAKRLWGAGNRDECGDLLDLEVLDLTESPPVKDHDVCLPTLKGKEAERTSVGAHQSQRIAIEIVSSDFDPFDSVEPPSKLHFFPTQISGGQKGRISVISSPKAQPPADADEAVSEPPPSNQEHNQLLEQSQTASSPKAKAPEGPVRPNYELLTDAQLSKSLCKYGFKFIKKRTAMIALLNQCWDSKNMPAPAIRSVQASVSMSTSAPVQVAAGPSSPSPKRKGRPKKDAAANANADADKPVKRGRGRPKKNASAATASSSTKTKAKAAPKTAAAPKPAVAPEPADLPVVSTPKRKQAPTRAIEIADSDTDMDPFLSSPTSSPEKEQEPFSPSQVGDVSLTEDTEMSLLVASPTTQQKVLFDYVTKAVMTAPRTKDPTNPSWHEKMLMYDPVVLEDLTAWLNGGQLDRVGYDGEIAPAEVKKWCESKSVCCIWRVNLHGRERKRV</sequence>
<dbReference type="InterPro" id="IPR027784">
    <property type="entry name" value="Slx4_ascomycetes"/>
</dbReference>
<dbReference type="AlphaFoldDB" id="A0AAJ0B7L0"/>
<proteinExistence type="inferred from homology"/>
<comment type="function">
    <text evidence="9">Regulatory subunit of the SLX1-SLX4 structure-specific endonuclease that resolves DNA secondary structures generated during DNA repair and recombination. Has endonuclease activity towards branched DNA substrates, introducing single-strand cuts in duplex DNA close to junctions with ss-DNA.</text>
</comment>
<dbReference type="Proteomes" id="UP001239445">
    <property type="component" value="Unassembled WGS sequence"/>
</dbReference>
<feature type="compositionally biased region" description="Basic residues" evidence="10">
    <location>
        <begin position="391"/>
        <end position="403"/>
    </location>
</feature>
<keyword evidence="5 9" id="KW-0233">DNA recombination</keyword>
<evidence type="ECO:0000256" key="1">
    <source>
        <dbReference type="ARBA" id="ARBA00004123"/>
    </source>
</evidence>
<evidence type="ECO:0000256" key="7">
    <source>
        <dbReference type="ARBA" id="ARBA00023242"/>
    </source>
</evidence>
<evidence type="ECO:0000256" key="2">
    <source>
        <dbReference type="ARBA" id="ARBA00006661"/>
    </source>
</evidence>
<feature type="compositionally biased region" description="Polar residues" evidence="10">
    <location>
        <begin position="311"/>
        <end position="320"/>
    </location>
</feature>
<protein>
    <recommendedName>
        <fullName evidence="8 9">Structure-specific endonuclease subunit SLX4</fullName>
    </recommendedName>
</protein>
<keyword evidence="4 9" id="KW-0227">DNA damage</keyword>
<accession>A0AAJ0B7L0</accession>
<comment type="PTM">
    <text evidence="9">Phosphorylated in response to DNA damage.</text>
</comment>
<dbReference type="GO" id="GO:0017108">
    <property type="term" value="F:5'-flap endonuclease activity"/>
    <property type="evidence" value="ECO:0007669"/>
    <property type="project" value="InterPro"/>
</dbReference>
<comment type="similarity">
    <text evidence="2 9">Belongs to the SLX4 family.</text>
</comment>
<feature type="region of interest" description="Disordered" evidence="10">
    <location>
        <begin position="311"/>
        <end position="338"/>
    </location>
</feature>
<organism evidence="11 12">
    <name type="scientific">Echria macrotheca</name>
    <dbReference type="NCBI Taxonomy" id="438768"/>
    <lineage>
        <taxon>Eukaryota</taxon>
        <taxon>Fungi</taxon>
        <taxon>Dikarya</taxon>
        <taxon>Ascomycota</taxon>
        <taxon>Pezizomycotina</taxon>
        <taxon>Sordariomycetes</taxon>
        <taxon>Sordariomycetidae</taxon>
        <taxon>Sordariales</taxon>
        <taxon>Schizotheciaceae</taxon>
        <taxon>Echria</taxon>
    </lineage>
</organism>
<evidence type="ECO:0000256" key="8">
    <source>
        <dbReference type="ARBA" id="ARBA00029496"/>
    </source>
</evidence>
<dbReference type="EMBL" id="MU839839">
    <property type="protein sequence ID" value="KAK1752695.1"/>
    <property type="molecule type" value="Genomic_DNA"/>
</dbReference>
<feature type="region of interest" description="Disordered" evidence="10">
    <location>
        <begin position="376"/>
        <end position="408"/>
    </location>
</feature>
<dbReference type="HAMAP" id="MF_03110">
    <property type="entry name" value="Endonuc_su_Slx4"/>
    <property type="match status" value="1"/>
</dbReference>
<dbReference type="GO" id="GO:0006281">
    <property type="term" value="P:DNA repair"/>
    <property type="evidence" value="ECO:0007669"/>
    <property type="project" value="UniProtKB-UniRule"/>
</dbReference>
<feature type="region of interest" description="Disordered" evidence="10">
    <location>
        <begin position="681"/>
        <end position="810"/>
    </location>
</feature>
<reference evidence="11" key="1">
    <citation type="submission" date="2023-06" db="EMBL/GenBank/DDBJ databases">
        <title>Genome-scale phylogeny and comparative genomics of the fungal order Sordariales.</title>
        <authorList>
            <consortium name="Lawrence Berkeley National Laboratory"/>
            <person name="Hensen N."/>
            <person name="Bonometti L."/>
            <person name="Westerberg I."/>
            <person name="Brannstrom I.O."/>
            <person name="Guillou S."/>
            <person name="Cros-Aarteil S."/>
            <person name="Calhoun S."/>
            <person name="Haridas S."/>
            <person name="Kuo A."/>
            <person name="Mondo S."/>
            <person name="Pangilinan J."/>
            <person name="Riley R."/>
            <person name="Labutti K."/>
            <person name="Andreopoulos B."/>
            <person name="Lipzen A."/>
            <person name="Chen C."/>
            <person name="Yanf M."/>
            <person name="Daum C."/>
            <person name="Ng V."/>
            <person name="Clum A."/>
            <person name="Steindorff A."/>
            <person name="Ohm R."/>
            <person name="Martin F."/>
            <person name="Silar P."/>
            <person name="Natvig D."/>
            <person name="Lalanne C."/>
            <person name="Gautier V."/>
            <person name="Ament-Velasquez S.L."/>
            <person name="Kruys A."/>
            <person name="Hutchinson M.I."/>
            <person name="Powell A.J."/>
            <person name="Barry K."/>
            <person name="Miller A.N."/>
            <person name="Grigoriev I.V."/>
            <person name="Debuchy R."/>
            <person name="Gladieux P."/>
            <person name="Thoren M.H."/>
            <person name="Johannesson H."/>
        </authorList>
    </citation>
    <scope>NUCLEOTIDE SEQUENCE</scope>
    <source>
        <strain evidence="11">PSN4</strain>
    </source>
</reference>
<gene>
    <name evidence="9" type="primary">SLX4</name>
    <name evidence="11" type="ORF">QBC47DRAFT_389118</name>
</gene>
<keyword evidence="3 9" id="KW-0597">Phosphoprotein</keyword>
<evidence type="ECO:0000313" key="11">
    <source>
        <dbReference type="EMBL" id="KAK1752695.1"/>
    </source>
</evidence>
<keyword evidence="7 9" id="KW-0539">Nucleus</keyword>
<evidence type="ECO:0000256" key="5">
    <source>
        <dbReference type="ARBA" id="ARBA00023172"/>
    </source>
</evidence>
<dbReference type="GO" id="GO:0033557">
    <property type="term" value="C:Slx1-Slx4 complex"/>
    <property type="evidence" value="ECO:0007669"/>
    <property type="project" value="UniProtKB-UniRule"/>
</dbReference>
<comment type="caution">
    <text evidence="11">The sequence shown here is derived from an EMBL/GenBank/DDBJ whole genome shotgun (WGS) entry which is preliminary data.</text>
</comment>
<feature type="compositionally biased region" description="Low complexity" evidence="10">
    <location>
        <begin position="725"/>
        <end position="757"/>
    </location>
</feature>
<feature type="compositionally biased region" description="Low complexity" evidence="10">
    <location>
        <begin position="119"/>
        <end position="129"/>
    </location>
</feature>
<dbReference type="GO" id="GO:0006310">
    <property type="term" value="P:DNA recombination"/>
    <property type="evidence" value="ECO:0007669"/>
    <property type="project" value="UniProtKB-UniRule"/>
</dbReference>
<dbReference type="CDD" id="cd22999">
    <property type="entry name" value="SAP_SLX4"/>
    <property type="match status" value="1"/>
</dbReference>
<feature type="region of interest" description="Disordered" evidence="10">
    <location>
        <begin position="102"/>
        <end position="172"/>
    </location>
</feature>
<keyword evidence="12" id="KW-1185">Reference proteome</keyword>
<comment type="subcellular location">
    <subcellularLocation>
        <location evidence="1 9">Nucleus</location>
    </subcellularLocation>
</comment>
<evidence type="ECO:0000313" key="12">
    <source>
        <dbReference type="Proteomes" id="UP001239445"/>
    </source>
</evidence>
<evidence type="ECO:0000256" key="4">
    <source>
        <dbReference type="ARBA" id="ARBA00022763"/>
    </source>
</evidence>
<evidence type="ECO:0000256" key="6">
    <source>
        <dbReference type="ARBA" id="ARBA00023204"/>
    </source>
</evidence>
<keyword evidence="6 9" id="KW-0234">DNA repair</keyword>
<feature type="region of interest" description="Disordered" evidence="10">
    <location>
        <begin position="553"/>
        <end position="621"/>
    </location>
</feature>
<dbReference type="Pfam" id="PF09494">
    <property type="entry name" value="Slx4"/>
    <property type="match status" value="1"/>
</dbReference>
<feature type="compositionally biased region" description="Polar residues" evidence="10">
    <location>
        <begin position="594"/>
        <end position="609"/>
    </location>
</feature>
<name>A0AAJ0B7L0_9PEZI</name>
<evidence type="ECO:0000256" key="10">
    <source>
        <dbReference type="SAM" id="MobiDB-lite"/>
    </source>
</evidence>
<comment type="subunit">
    <text evidence="9">Forms a heterodimer with SLX1.</text>
</comment>
<evidence type="ECO:0000256" key="9">
    <source>
        <dbReference type="HAMAP-Rule" id="MF_03110"/>
    </source>
</evidence>
<dbReference type="InterPro" id="IPR018574">
    <property type="entry name" value="Structure-sp_endonuc_su_Slx4"/>
</dbReference>
<dbReference type="GO" id="GO:0006260">
    <property type="term" value="P:DNA replication"/>
    <property type="evidence" value="ECO:0007669"/>
    <property type="project" value="InterPro"/>
</dbReference>